<dbReference type="RefSeq" id="WP_133562965.1">
    <property type="nucleotide sequence ID" value="NZ_SNZA01000004.1"/>
</dbReference>
<protein>
    <submittedName>
        <fullName evidence="1">Uncharacterized protein</fullName>
    </submittedName>
</protein>
<reference evidence="1 2" key="1">
    <citation type="submission" date="2019-03" db="EMBL/GenBank/DDBJ databases">
        <title>Genomic Encyclopedia of Type Strains, Phase IV (KMG-IV): sequencing the most valuable type-strain genomes for metagenomic binning, comparative biology and taxonomic classification.</title>
        <authorList>
            <person name="Goeker M."/>
        </authorList>
    </citation>
    <scope>NUCLEOTIDE SEQUENCE [LARGE SCALE GENOMIC DNA]</scope>
    <source>
        <strain evidence="1 2">DSM 5604</strain>
    </source>
</reference>
<keyword evidence="2" id="KW-1185">Reference proteome</keyword>
<dbReference type="AlphaFoldDB" id="A0A4R6X0N6"/>
<dbReference type="Proteomes" id="UP000295729">
    <property type="component" value="Unassembled WGS sequence"/>
</dbReference>
<evidence type="ECO:0000313" key="1">
    <source>
        <dbReference type="EMBL" id="TDR12346.1"/>
    </source>
</evidence>
<organism evidence="1 2">
    <name type="scientific">Marinomonas communis</name>
    <dbReference type="NCBI Taxonomy" id="28254"/>
    <lineage>
        <taxon>Bacteria</taxon>
        <taxon>Pseudomonadati</taxon>
        <taxon>Pseudomonadota</taxon>
        <taxon>Gammaproteobacteria</taxon>
        <taxon>Oceanospirillales</taxon>
        <taxon>Oceanospirillaceae</taxon>
        <taxon>Marinomonas</taxon>
    </lineage>
</organism>
<comment type="caution">
    <text evidence="1">The sequence shown here is derived from an EMBL/GenBank/DDBJ whole genome shotgun (WGS) entry which is preliminary data.</text>
</comment>
<evidence type="ECO:0000313" key="2">
    <source>
        <dbReference type="Proteomes" id="UP000295729"/>
    </source>
</evidence>
<dbReference type="EMBL" id="SNZA01000004">
    <property type="protein sequence ID" value="TDR12346.1"/>
    <property type="molecule type" value="Genomic_DNA"/>
</dbReference>
<proteinExistence type="predicted"/>
<sequence length="96" mass="10370">MKIGGNFPAIPQSGVNYTSRSKVPAVVEQESSSQSSITEPSTMQSFERANRAESANFFKVDSLSAFAQQAINAYQSTEALSPSNPRHQLIGIDVYA</sequence>
<gene>
    <name evidence="1" type="ORF">C8D85_2379</name>
</gene>
<name>A0A4R6X0N6_9GAMM</name>
<accession>A0A4R6X0N6</accession>
<dbReference type="OrthoDB" id="6107051at2"/>